<reference evidence="2 3" key="1">
    <citation type="journal article" date="2020" name="Syst. Appl. Microbiol.">
        <title>Arthrospiribacter ruber gen. nov., sp. nov., a novel bacterium isolated from Arthrospira cultures.</title>
        <authorList>
            <person name="Waleron M."/>
            <person name="Misztak A."/>
            <person name="Waleron M.M."/>
            <person name="Furmaniak M."/>
            <person name="Mrozik A."/>
            <person name="Waleron K."/>
        </authorList>
    </citation>
    <scope>NUCLEOTIDE SEQUENCE [LARGE SCALE GENOMIC DNA]</scope>
    <source>
        <strain evidence="2 3">DPMB0001</strain>
    </source>
</reference>
<dbReference type="InterPro" id="IPR000667">
    <property type="entry name" value="Peptidase_S13"/>
</dbReference>
<organism evidence="2 3">
    <name type="scientific">Arthrospiribacter ruber</name>
    <dbReference type="NCBI Taxonomy" id="2487934"/>
    <lineage>
        <taxon>Bacteria</taxon>
        <taxon>Pseudomonadati</taxon>
        <taxon>Bacteroidota</taxon>
        <taxon>Cytophagia</taxon>
        <taxon>Cytophagales</taxon>
        <taxon>Cyclobacteriaceae</taxon>
        <taxon>Arthrospiribacter</taxon>
    </lineage>
</organism>
<evidence type="ECO:0000313" key="2">
    <source>
        <dbReference type="EMBL" id="MBW3468502.1"/>
    </source>
</evidence>
<keyword evidence="1" id="KW-0378">Hydrolase</keyword>
<gene>
    <name evidence="2" type="ORF">EGN73_11865</name>
</gene>
<keyword evidence="3" id="KW-1185">Reference proteome</keyword>
<dbReference type="Pfam" id="PF02113">
    <property type="entry name" value="Peptidase_S13"/>
    <property type="match status" value="2"/>
</dbReference>
<dbReference type="Proteomes" id="UP000727490">
    <property type="component" value="Unassembled WGS sequence"/>
</dbReference>
<protein>
    <submittedName>
        <fullName evidence="2">Peptidase S13</fullName>
    </submittedName>
</protein>
<name>A0A951IY50_9BACT</name>
<proteinExistence type="predicted"/>
<dbReference type="EMBL" id="RPHB01000005">
    <property type="protein sequence ID" value="MBW3468502.1"/>
    <property type="molecule type" value="Genomic_DNA"/>
</dbReference>
<dbReference type="GO" id="GO:0000270">
    <property type="term" value="P:peptidoglycan metabolic process"/>
    <property type="evidence" value="ECO:0007669"/>
    <property type="project" value="TreeGrafter"/>
</dbReference>
<dbReference type="PANTHER" id="PTHR30023">
    <property type="entry name" value="D-ALANYL-D-ALANINE CARBOXYPEPTIDASE"/>
    <property type="match status" value="1"/>
</dbReference>
<evidence type="ECO:0000313" key="3">
    <source>
        <dbReference type="Proteomes" id="UP000727490"/>
    </source>
</evidence>
<evidence type="ECO:0000256" key="1">
    <source>
        <dbReference type="ARBA" id="ARBA00022801"/>
    </source>
</evidence>
<accession>A0A951IY50</accession>
<dbReference type="GO" id="GO:0004185">
    <property type="term" value="F:serine-type carboxypeptidase activity"/>
    <property type="evidence" value="ECO:0007669"/>
    <property type="project" value="InterPro"/>
</dbReference>
<dbReference type="GO" id="GO:0006508">
    <property type="term" value="P:proteolysis"/>
    <property type="evidence" value="ECO:0007669"/>
    <property type="project" value="InterPro"/>
</dbReference>
<dbReference type="AlphaFoldDB" id="A0A951IY50"/>
<dbReference type="PANTHER" id="PTHR30023:SF0">
    <property type="entry name" value="PENICILLIN-SENSITIVE CARBOXYPEPTIDASE A"/>
    <property type="match status" value="1"/>
</dbReference>
<dbReference type="RefSeq" id="WP_219289908.1">
    <property type="nucleotide sequence ID" value="NZ_RPHB01000005.1"/>
</dbReference>
<sequence>MNRLFCFFLVILFMLIHDGFAQKLTEKKVARLFAASELMKEHFVGFILQEESGKIIYSQNADVHFVPASNTKILTLYAALHIIRDSIPAFQYEFSGDSLIIWGTGDPSFLHPKLNNGKAYDFLKRAAHNLYLAQQPDLKFEPSYWRSDPGHFPIYANTMQAKADLQGNLEISPKIMGSFLKADSSMVTEKFDIFRSVSDHSLIYPSFLSIPADYDDKVPFPMDLEKSRFLLEDTLKKEVKLINRLKKGDIKTFYSILADSLYQHMMLPSDNFLAEQVLILCSAVLSDTLDPKKAIQYVEENLFEGIKHKPVWEDGSGLSRYNLITPRTVLEILNRVEVLIGDQERLREMFPAGGLSGTLKNTYELDGGKAFVWAKTGTLRNMHLQSGWIDTRKGRTYRFVFMNNNFVKPTPEIRNEMVRIMTTIHEQY</sequence>
<comment type="caution">
    <text evidence="2">The sequence shown here is derived from an EMBL/GenBank/DDBJ whole genome shotgun (WGS) entry which is preliminary data.</text>
</comment>